<proteinExistence type="predicted"/>
<dbReference type="EMBL" id="FNYC01000012">
    <property type="protein sequence ID" value="SEJ55250.1"/>
    <property type="molecule type" value="Genomic_DNA"/>
</dbReference>
<dbReference type="STRING" id="529704.SAMN02927913_2200"/>
<accession>A0A1H7A096</accession>
<name>A0A1H7A096_9GAMM</name>
<dbReference type="RefSeq" id="WP_091336841.1">
    <property type="nucleotide sequence ID" value="NZ_FNYC01000012.1"/>
</dbReference>
<keyword evidence="2" id="KW-1185">Reference proteome</keyword>
<organism evidence="1 2">
    <name type="scientific">Frateuria terrea</name>
    <dbReference type="NCBI Taxonomy" id="529704"/>
    <lineage>
        <taxon>Bacteria</taxon>
        <taxon>Pseudomonadati</taxon>
        <taxon>Pseudomonadota</taxon>
        <taxon>Gammaproteobacteria</taxon>
        <taxon>Lysobacterales</taxon>
        <taxon>Rhodanobacteraceae</taxon>
        <taxon>Frateuria</taxon>
    </lineage>
</organism>
<gene>
    <name evidence="1" type="ORF">SAMN04487997_0190</name>
</gene>
<protein>
    <submittedName>
        <fullName evidence="1">Uncharacterized protein</fullName>
    </submittedName>
</protein>
<evidence type="ECO:0000313" key="1">
    <source>
        <dbReference type="EMBL" id="SEJ55250.1"/>
    </source>
</evidence>
<evidence type="ECO:0000313" key="2">
    <source>
        <dbReference type="Proteomes" id="UP000199420"/>
    </source>
</evidence>
<reference evidence="1 2" key="1">
    <citation type="submission" date="2016-10" db="EMBL/GenBank/DDBJ databases">
        <authorList>
            <person name="de Groot N.N."/>
        </authorList>
    </citation>
    <scope>NUCLEOTIDE SEQUENCE [LARGE SCALE GENOMIC DNA]</scope>
    <source>
        <strain evidence="1 2">DSM 26515</strain>
    </source>
</reference>
<sequence>MSAVQSCIDFTAARQRRDTGIQQAIDHAQDLCFDWPERAYAFLAEYARNNATFISEDVSDAAHDDKRFPTPPTDRAWGAIYRKAANAGLIEQCGAGRSRRRHASICPKWRSLVYAGGAA</sequence>
<dbReference type="Proteomes" id="UP000199420">
    <property type="component" value="Unassembled WGS sequence"/>
</dbReference>
<dbReference type="AlphaFoldDB" id="A0A1H7A096"/>